<keyword evidence="7" id="KW-0964">Secreted</keyword>
<feature type="domain" description="PLD phosphodiesterase" evidence="12">
    <location>
        <begin position="103"/>
        <end position="130"/>
    </location>
</feature>
<dbReference type="GO" id="GO:0004630">
    <property type="term" value="F:phospholipase D activity"/>
    <property type="evidence" value="ECO:0007669"/>
    <property type="project" value="UniProtKB-EC"/>
</dbReference>
<evidence type="ECO:0000256" key="6">
    <source>
        <dbReference type="ARBA" id="ARBA00018392"/>
    </source>
</evidence>
<evidence type="ECO:0000256" key="3">
    <source>
        <dbReference type="ARBA" id="ARBA00004613"/>
    </source>
</evidence>
<dbReference type="PROSITE" id="PS50035">
    <property type="entry name" value="PLD"/>
    <property type="match status" value="2"/>
</dbReference>
<reference evidence="14" key="1">
    <citation type="submission" date="2012-06" db="EMBL/GenBank/DDBJ databases">
        <title>Genome analysis of multiple Granulibacter bethesdensis isolates demonstrates substantial genome diversity.</title>
        <authorList>
            <person name="Greenberg D.E."/>
            <person name="Porcella S.F."/>
            <person name="Zarember K."/>
            <person name="Zelazny A.M."/>
            <person name="Bruno D."/>
            <person name="Martens C."/>
            <person name="Barbian K.D."/>
            <person name="Jaske E."/>
            <person name="Holland S.M."/>
        </authorList>
    </citation>
    <scope>NUCLEOTIDE SEQUENCE [LARGE SCALE GENOMIC DNA]</scope>
    <source>
        <strain evidence="14">CGDNIH3</strain>
    </source>
</reference>
<comment type="function">
    <text evidence="2">Could be a virulence factor.</text>
</comment>
<keyword evidence="10" id="KW-0443">Lipid metabolism</keyword>
<evidence type="ECO:0000256" key="5">
    <source>
        <dbReference type="ARBA" id="ARBA00012027"/>
    </source>
</evidence>
<dbReference type="PANTHER" id="PTHR43856:SF1">
    <property type="entry name" value="MITOCHONDRIAL CARDIOLIPIN HYDROLASE"/>
    <property type="match status" value="1"/>
</dbReference>
<evidence type="ECO:0000256" key="4">
    <source>
        <dbReference type="ARBA" id="ARBA00008664"/>
    </source>
</evidence>
<accession>A0AAN0RCZ2</accession>
<evidence type="ECO:0000256" key="11">
    <source>
        <dbReference type="ARBA" id="ARBA00029594"/>
    </source>
</evidence>
<feature type="domain" description="PLD phosphodiesterase" evidence="12">
    <location>
        <begin position="255"/>
        <end position="282"/>
    </location>
</feature>
<evidence type="ECO:0000256" key="7">
    <source>
        <dbReference type="ARBA" id="ARBA00022525"/>
    </source>
</evidence>
<evidence type="ECO:0000256" key="2">
    <source>
        <dbReference type="ARBA" id="ARBA00003145"/>
    </source>
</evidence>
<proteinExistence type="inferred from homology"/>
<dbReference type="SUPFAM" id="SSF56024">
    <property type="entry name" value="Phospholipase D/nuclease"/>
    <property type="match status" value="2"/>
</dbReference>
<protein>
    <recommendedName>
        <fullName evidence="6">Phospholipase D</fullName>
        <ecNumber evidence="5">3.1.4.4</ecNumber>
    </recommendedName>
    <alternativeName>
        <fullName evidence="11">Choline phosphatase</fullName>
    </alternativeName>
</protein>
<dbReference type="EMBL" id="CP003181">
    <property type="protein sequence ID" value="AHJ62525.1"/>
    <property type="molecule type" value="Genomic_DNA"/>
</dbReference>
<dbReference type="AlphaFoldDB" id="A0AAN0RCZ2"/>
<keyword evidence="9" id="KW-0442">Lipid degradation</keyword>
<dbReference type="GO" id="GO:0005576">
    <property type="term" value="C:extracellular region"/>
    <property type="evidence" value="ECO:0007669"/>
    <property type="project" value="UniProtKB-SubCell"/>
</dbReference>
<evidence type="ECO:0000256" key="10">
    <source>
        <dbReference type="ARBA" id="ARBA00023098"/>
    </source>
</evidence>
<dbReference type="GO" id="GO:0006793">
    <property type="term" value="P:phosphorus metabolic process"/>
    <property type="evidence" value="ECO:0007669"/>
    <property type="project" value="UniProtKB-ARBA"/>
</dbReference>
<comment type="catalytic activity">
    <reaction evidence="1">
        <text>a 1,2-diacyl-sn-glycero-3-phosphocholine + H2O = a 1,2-diacyl-sn-glycero-3-phosphate + choline + H(+)</text>
        <dbReference type="Rhea" id="RHEA:14445"/>
        <dbReference type="ChEBI" id="CHEBI:15354"/>
        <dbReference type="ChEBI" id="CHEBI:15377"/>
        <dbReference type="ChEBI" id="CHEBI:15378"/>
        <dbReference type="ChEBI" id="CHEBI:57643"/>
        <dbReference type="ChEBI" id="CHEBI:58608"/>
        <dbReference type="EC" id="3.1.4.4"/>
    </reaction>
</comment>
<evidence type="ECO:0000313" key="13">
    <source>
        <dbReference type="EMBL" id="AHJ62525.1"/>
    </source>
</evidence>
<dbReference type="Pfam" id="PF13091">
    <property type="entry name" value="PLDc_2"/>
    <property type="match status" value="2"/>
</dbReference>
<dbReference type="InterPro" id="IPR001736">
    <property type="entry name" value="PLipase_D/transphosphatidylase"/>
</dbReference>
<evidence type="ECO:0000256" key="8">
    <source>
        <dbReference type="ARBA" id="ARBA00022801"/>
    </source>
</evidence>
<name>A0AAN0RCZ2_9PROT</name>
<dbReference type="GO" id="GO:0016740">
    <property type="term" value="F:transferase activity"/>
    <property type="evidence" value="ECO:0007669"/>
    <property type="project" value="UniProtKB-KW"/>
</dbReference>
<evidence type="ECO:0000256" key="9">
    <source>
        <dbReference type="ARBA" id="ARBA00022963"/>
    </source>
</evidence>
<dbReference type="KEGG" id="gbc:GbCGDNIH3_0729"/>
<organism evidence="13 14">
    <name type="scientific">Granulibacter bethesdensis</name>
    <dbReference type="NCBI Taxonomy" id="364410"/>
    <lineage>
        <taxon>Bacteria</taxon>
        <taxon>Pseudomonadati</taxon>
        <taxon>Pseudomonadota</taxon>
        <taxon>Alphaproteobacteria</taxon>
        <taxon>Acetobacterales</taxon>
        <taxon>Acetobacteraceae</taxon>
        <taxon>Granulibacter</taxon>
    </lineage>
</organism>
<comment type="similarity">
    <text evidence="4">Belongs to the phospholipase D family.</text>
</comment>
<evidence type="ECO:0000256" key="1">
    <source>
        <dbReference type="ARBA" id="ARBA00000798"/>
    </source>
</evidence>
<keyword evidence="8" id="KW-0378">Hydrolase</keyword>
<dbReference type="Gene3D" id="3.30.870.10">
    <property type="entry name" value="Endonuclease Chain A"/>
    <property type="match status" value="2"/>
</dbReference>
<dbReference type="CDD" id="cd09127">
    <property type="entry name" value="PLDc_unchar1_1"/>
    <property type="match status" value="1"/>
</dbReference>
<dbReference type="InterPro" id="IPR051406">
    <property type="entry name" value="PLD_domain"/>
</dbReference>
<evidence type="ECO:0000259" key="12">
    <source>
        <dbReference type="PROSITE" id="PS50035"/>
    </source>
</evidence>
<dbReference type="Proteomes" id="UP000019438">
    <property type="component" value="Chromosome"/>
</dbReference>
<evidence type="ECO:0000313" key="14">
    <source>
        <dbReference type="Proteomes" id="UP000019438"/>
    </source>
</evidence>
<dbReference type="InterPro" id="IPR025202">
    <property type="entry name" value="PLD-like_dom"/>
</dbReference>
<dbReference type="SMART" id="SM00155">
    <property type="entry name" value="PLDc"/>
    <property type="match status" value="2"/>
</dbReference>
<dbReference type="CDD" id="cd09128">
    <property type="entry name" value="PLDc_unchar1_2"/>
    <property type="match status" value="1"/>
</dbReference>
<comment type="subcellular location">
    <subcellularLocation>
        <location evidence="3">Secreted</location>
    </subcellularLocation>
</comment>
<keyword evidence="13" id="KW-0808">Transferase</keyword>
<dbReference type="PANTHER" id="PTHR43856">
    <property type="entry name" value="CARDIOLIPIN HYDROLASE"/>
    <property type="match status" value="1"/>
</dbReference>
<dbReference type="GO" id="GO:0016891">
    <property type="term" value="F:RNA endonuclease activity producing 5'-phosphomonoesters, hydrolytic mechanism"/>
    <property type="evidence" value="ECO:0007669"/>
    <property type="project" value="TreeGrafter"/>
</dbReference>
<dbReference type="GO" id="GO:0016042">
    <property type="term" value="P:lipid catabolic process"/>
    <property type="evidence" value="ECO:0007669"/>
    <property type="project" value="UniProtKB-KW"/>
</dbReference>
<sequence length="342" mass="38454">MSFRKRGMMTLPDALPVARIIVQPDDGVAPVVELIAGASRSVRLKMFTFTYEPIITALKAAHDRGVSVRVMLNPARSSGSRANDETMAELRAAGIEAIWSNPAFPVTHEKSMVIDEQRALIATFNFVEKYFTRTRDYGAIIEDQVTVAEILQGFDADWNRQPFWPRSGSPLVWSNTSARTAMCAFIDSAQETLWIQHPKFVDATVLDRIVAAQARGVAVRILCGGRHGISEVDLLDTFSSLRIMQRMDIAIHKQKTLRAHAKLMIADKTTALIGSMNIDRSAFDIRRELGIVLHGEDTTKHLREIFKSDWKISHRYDPPDPLTVHLHVEDDHEPHDIEVAHE</sequence>
<dbReference type="EC" id="3.1.4.4" evidence="5"/>
<gene>
    <name evidence="13" type="ORF">GbCGDNIH3_0729</name>
</gene>